<feature type="compositionally biased region" description="Acidic residues" evidence="6">
    <location>
        <begin position="664"/>
        <end position="675"/>
    </location>
</feature>
<dbReference type="InterPro" id="IPR036322">
    <property type="entry name" value="WD40_repeat_dom_sf"/>
</dbReference>
<organism evidence="7 8">
    <name type="scientific">Coniophora puteana (strain RWD-64-598)</name>
    <name type="common">Brown rot fungus</name>
    <dbReference type="NCBI Taxonomy" id="741705"/>
    <lineage>
        <taxon>Eukaryota</taxon>
        <taxon>Fungi</taxon>
        <taxon>Dikarya</taxon>
        <taxon>Basidiomycota</taxon>
        <taxon>Agaricomycotina</taxon>
        <taxon>Agaricomycetes</taxon>
        <taxon>Agaricomycetidae</taxon>
        <taxon>Boletales</taxon>
        <taxon>Coniophorineae</taxon>
        <taxon>Coniophoraceae</taxon>
        <taxon>Coniophora</taxon>
    </lineage>
</organism>
<dbReference type="PROSITE" id="PS50082">
    <property type="entry name" value="WD_REPEATS_2"/>
    <property type="match status" value="3"/>
</dbReference>
<comment type="subcellular location">
    <subcellularLocation>
        <location evidence="1">Nucleus</location>
    </subcellularLocation>
</comment>
<dbReference type="SUPFAM" id="SSF50978">
    <property type="entry name" value="WD40 repeat-like"/>
    <property type="match status" value="1"/>
</dbReference>
<sequence>MPDAFFASSKTRKRKRVGADSAQGSAKVALRKSKGKFSGPSSSKANDEELSSDDEAQGAGAIDDLDLTRDDEPMDSGDELEDETPAQKRLRLAKLYLDGVRENLAGDEFDAAEIDRELISSRLREDVLEHKGKMHVFIADSIDLTSPPILRIRLPKPVTAAVATPDAHTLFAASKDGHITRWDISTPTPHRAATFHKTRPDHFSSASSSSSKSMPHSKANSKTKAKGKEKGKGKGNSAAAQHLPGHTAPVLALALSSDGRLLASGGADGVVGLWDAQRDEWVRALRGHRDAVAGVAWRYGAHTLFSASADRTVKVFDCTPSVLGASKEDDGEGKEGKEKEKGKGGGQWQQPFITVHPPPPSLLPQVNGASREKERAKPPALDPAPMGYIETLFGHQDAILGVAALRNEAAVTAGARDRTVRFWKIAEESQLVFRGGGAGKIREAIEGGGGEGDEEEGEWGGVDDESGKKEKKKEKGKERELRFVEGSMECVAMIDEATFISGGDTGSIHLWSTQKKKPVFTQPVAHGYDPAPLPSSPSSLNPSLPSHPPISTSTPALPAEDAQQPLGPPRPRWITALAALRYADLFASASWDGSVRLWRVEMSGQPGGRNTGARAFYSVGRVDVPGVVNSLQLVVPSGGGGVLPWAARQAVAGGGEGVNGVGEGGDDGDEGEEGMQVDGKETAGGKKGGKDEVPAALLVAGVGREHRMGRWVKVTGGGAANGVVVIALHKKS</sequence>
<comment type="caution">
    <text evidence="7">The sequence shown here is derived from an EMBL/GenBank/DDBJ whole genome shotgun (WGS) entry which is preliminary data.</text>
</comment>
<dbReference type="EMBL" id="JH711580">
    <property type="protein sequence ID" value="EIW79866.1"/>
    <property type="molecule type" value="Genomic_DNA"/>
</dbReference>
<dbReference type="SMART" id="SM00320">
    <property type="entry name" value="WD40"/>
    <property type="match status" value="6"/>
</dbReference>
<feature type="compositionally biased region" description="Basic and acidic residues" evidence="6">
    <location>
        <begin position="465"/>
        <end position="480"/>
    </location>
</feature>
<feature type="repeat" description="WD" evidence="5">
    <location>
        <begin position="243"/>
        <end position="284"/>
    </location>
</feature>
<feature type="region of interest" description="Disordered" evidence="6">
    <location>
        <begin position="322"/>
        <end position="381"/>
    </location>
</feature>
<dbReference type="InterPro" id="IPR001680">
    <property type="entry name" value="WD40_rpt"/>
</dbReference>
<gene>
    <name evidence="7" type="ORF">CONPUDRAFT_138048</name>
</gene>
<evidence type="ECO:0000256" key="2">
    <source>
        <dbReference type="ARBA" id="ARBA00022574"/>
    </source>
</evidence>
<feature type="compositionally biased region" description="Acidic residues" evidence="6">
    <location>
        <begin position="451"/>
        <end position="464"/>
    </location>
</feature>
<dbReference type="PROSITE" id="PS50294">
    <property type="entry name" value="WD_REPEATS_REGION"/>
    <property type="match status" value="3"/>
</dbReference>
<accession>A0A5M3MLD3</accession>
<dbReference type="PANTHER" id="PTHR19865">
    <property type="entry name" value="U3 SMALL NUCLEOLAR RNA INTERACTING PROTEIN 2"/>
    <property type="match status" value="1"/>
</dbReference>
<dbReference type="Pfam" id="PF00400">
    <property type="entry name" value="WD40"/>
    <property type="match status" value="4"/>
</dbReference>
<proteinExistence type="predicted"/>
<dbReference type="InterPro" id="IPR015943">
    <property type="entry name" value="WD40/YVTN_repeat-like_dom_sf"/>
</dbReference>
<dbReference type="KEGG" id="cput:CONPUDRAFT_138048"/>
<dbReference type="Proteomes" id="UP000053558">
    <property type="component" value="Unassembled WGS sequence"/>
</dbReference>
<dbReference type="RefSeq" id="XP_007770199.1">
    <property type="nucleotide sequence ID" value="XM_007772009.1"/>
</dbReference>
<keyword evidence="3" id="KW-0677">Repeat</keyword>
<feature type="region of interest" description="Disordered" evidence="6">
    <location>
        <begin position="1"/>
        <end position="85"/>
    </location>
</feature>
<feature type="compositionally biased region" description="Basic and acidic residues" evidence="6">
    <location>
        <begin position="333"/>
        <end position="343"/>
    </location>
</feature>
<feature type="compositionally biased region" description="Low complexity" evidence="6">
    <location>
        <begin position="204"/>
        <end position="218"/>
    </location>
</feature>
<evidence type="ECO:0000256" key="5">
    <source>
        <dbReference type="PROSITE-ProRule" id="PRU00221"/>
    </source>
</evidence>
<dbReference type="OMA" id="CRYWKIR"/>
<dbReference type="GO" id="GO:0034511">
    <property type="term" value="F:U3 snoRNA binding"/>
    <property type="evidence" value="ECO:0007669"/>
    <property type="project" value="InterPro"/>
</dbReference>
<evidence type="ECO:0000256" key="4">
    <source>
        <dbReference type="ARBA" id="ARBA00023242"/>
    </source>
</evidence>
<dbReference type="GeneID" id="19201127"/>
<keyword evidence="8" id="KW-1185">Reference proteome</keyword>
<name>A0A5M3MLD3_CONPW</name>
<evidence type="ECO:0000256" key="3">
    <source>
        <dbReference type="ARBA" id="ARBA00022737"/>
    </source>
</evidence>
<feature type="region of interest" description="Disordered" evidence="6">
    <location>
        <begin position="182"/>
        <end position="242"/>
    </location>
</feature>
<evidence type="ECO:0000256" key="6">
    <source>
        <dbReference type="SAM" id="MobiDB-lite"/>
    </source>
</evidence>
<protein>
    <submittedName>
        <fullName evidence="7">WD40 repeat-like protein</fullName>
    </submittedName>
</protein>
<feature type="compositionally biased region" description="Gly residues" evidence="6">
    <location>
        <begin position="654"/>
        <end position="663"/>
    </location>
</feature>
<dbReference type="OrthoDB" id="189968at2759"/>
<evidence type="ECO:0000313" key="8">
    <source>
        <dbReference type="Proteomes" id="UP000053558"/>
    </source>
</evidence>
<feature type="repeat" description="WD" evidence="5">
    <location>
        <begin position="392"/>
        <end position="433"/>
    </location>
</feature>
<feature type="region of interest" description="Disordered" evidence="6">
    <location>
        <begin position="654"/>
        <end position="690"/>
    </location>
</feature>
<keyword evidence="4" id="KW-0539">Nucleus</keyword>
<feature type="compositionally biased region" description="Acidic residues" evidence="6">
    <location>
        <begin position="72"/>
        <end position="84"/>
    </location>
</feature>
<dbReference type="GO" id="GO:0032040">
    <property type="term" value="C:small-subunit processome"/>
    <property type="evidence" value="ECO:0007669"/>
    <property type="project" value="TreeGrafter"/>
</dbReference>
<dbReference type="Gene3D" id="2.130.10.10">
    <property type="entry name" value="YVTN repeat-like/Quinoprotein amine dehydrogenase"/>
    <property type="match status" value="1"/>
</dbReference>
<feature type="compositionally biased region" description="Basic and acidic residues" evidence="6">
    <location>
        <begin position="678"/>
        <end position="690"/>
    </location>
</feature>
<dbReference type="InterPro" id="IPR039241">
    <property type="entry name" value="Rrp9-like"/>
</dbReference>
<reference evidence="8" key="1">
    <citation type="journal article" date="2012" name="Science">
        <title>The Paleozoic origin of enzymatic lignin decomposition reconstructed from 31 fungal genomes.</title>
        <authorList>
            <person name="Floudas D."/>
            <person name="Binder M."/>
            <person name="Riley R."/>
            <person name="Barry K."/>
            <person name="Blanchette R.A."/>
            <person name="Henrissat B."/>
            <person name="Martinez A.T."/>
            <person name="Otillar R."/>
            <person name="Spatafora J.W."/>
            <person name="Yadav J.S."/>
            <person name="Aerts A."/>
            <person name="Benoit I."/>
            <person name="Boyd A."/>
            <person name="Carlson A."/>
            <person name="Copeland A."/>
            <person name="Coutinho P.M."/>
            <person name="de Vries R.P."/>
            <person name="Ferreira P."/>
            <person name="Findley K."/>
            <person name="Foster B."/>
            <person name="Gaskell J."/>
            <person name="Glotzer D."/>
            <person name="Gorecki P."/>
            <person name="Heitman J."/>
            <person name="Hesse C."/>
            <person name="Hori C."/>
            <person name="Igarashi K."/>
            <person name="Jurgens J.A."/>
            <person name="Kallen N."/>
            <person name="Kersten P."/>
            <person name="Kohler A."/>
            <person name="Kuees U."/>
            <person name="Kumar T.K.A."/>
            <person name="Kuo A."/>
            <person name="LaButti K."/>
            <person name="Larrondo L.F."/>
            <person name="Lindquist E."/>
            <person name="Ling A."/>
            <person name="Lombard V."/>
            <person name="Lucas S."/>
            <person name="Lundell T."/>
            <person name="Martin R."/>
            <person name="McLaughlin D.J."/>
            <person name="Morgenstern I."/>
            <person name="Morin E."/>
            <person name="Murat C."/>
            <person name="Nagy L.G."/>
            <person name="Nolan M."/>
            <person name="Ohm R.A."/>
            <person name="Patyshakuliyeva A."/>
            <person name="Rokas A."/>
            <person name="Ruiz-Duenas F.J."/>
            <person name="Sabat G."/>
            <person name="Salamov A."/>
            <person name="Samejima M."/>
            <person name="Schmutz J."/>
            <person name="Slot J.C."/>
            <person name="St John F."/>
            <person name="Stenlid J."/>
            <person name="Sun H."/>
            <person name="Sun S."/>
            <person name="Syed K."/>
            <person name="Tsang A."/>
            <person name="Wiebenga A."/>
            <person name="Young D."/>
            <person name="Pisabarro A."/>
            <person name="Eastwood D.C."/>
            <person name="Martin F."/>
            <person name="Cullen D."/>
            <person name="Grigoriev I.V."/>
            <person name="Hibbett D.S."/>
        </authorList>
    </citation>
    <scope>NUCLEOTIDE SEQUENCE [LARGE SCALE GENOMIC DNA]</scope>
    <source>
        <strain evidence="8">RWD-64-598 SS2</strain>
    </source>
</reference>
<dbReference type="AlphaFoldDB" id="A0A5M3MLD3"/>
<keyword evidence="2 5" id="KW-0853">WD repeat</keyword>
<evidence type="ECO:0000313" key="7">
    <source>
        <dbReference type="EMBL" id="EIW79866.1"/>
    </source>
</evidence>
<feature type="repeat" description="WD" evidence="5">
    <location>
        <begin position="285"/>
        <end position="317"/>
    </location>
</feature>
<dbReference type="PANTHER" id="PTHR19865:SF0">
    <property type="entry name" value="U3 SMALL NUCLEOLAR RNA-INTERACTING PROTEIN 2"/>
    <property type="match status" value="1"/>
</dbReference>
<evidence type="ECO:0000256" key="1">
    <source>
        <dbReference type="ARBA" id="ARBA00004123"/>
    </source>
</evidence>
<feature type="region of interest" description="Disordered" evidence="6">
    <location>
        <begin position="441"/>
        <end position="480"/>
    </location>
</feature>
<feature type="region of interest" description="Disordered" evidence="6">
    <location>
        <begin position="522"/>
        <end position="568"/>
    </location>
</feature>